<comment type="caution">
    <text evidence="2">The sequence shown here is derived from an EMBL/GenBank/DDBJ whole genome shotgun (WGS) entry which is preliminary data.</text>
</comment>
<feature type="compositionally biased region" description="Polar residues" evidence="1">
    <location>
        <begin position="1"/>
        <end position="10"/>
    </location>
</feature>
<feature type="region of interest" description="Disordered" evidence="1">
    <location>
        <begin position="1"/>
        <end position="61"/>
    </location>
</feature>
<accession>A0AAE0C3A3</accession>
<feature type="compositionally biased region" description="Low complexity" evidence="1">
    <location>
        <begin position="52"/>
        <end position="61"/>
    </location>
</feature>
<dbReference type="EMBL" id="LGRX02028799">
    <property type="protein sequence ID" value="KAK3247616.1"/>
    <property type="molecule type" value="Genomic_DNA"/>
</dbReference>
<reference evidence="2 3" key="1">
    <citation type="journal article" date="2015" name="Genome Biol. Evol.">
        <title>Comparative Genomics of a Bacterivorous Green Alga Reveals Evolutionary Causalities and Consequences of Phago-Mixotrophic Mode of Nutrition.</title>
        <authorList>
            <person name="Burns J.A."/>
            <person name="Paasch A."/>
            <person name="Narechania A."/>
            <person name="Kim E."/>
        </authorList>
    </citation>
    <scope>NUCLEOTIDE SEQUENCE [LARGE SCALE GENOMIC DNA]</scope>
    <source>
        <strain evidence="2 3">PLY_AMNH</strain>
    </source>
</reference>
<gene>
    <name evidence="2" type="ORF">CYMTET_42892</name>
</gene>
<protein>
    <submittedName>
        <fullName evidence="2">Uncharacterized protein</fullName>
    </submittedName>
</protein>
<proteinExistence type="predicted"/>
<dbReference type="Gene3D" id="1.25.40.10">
    <property type="entry name" value="Tetratricopeptide repeat domain"/>
    <property type="match status" value="1"/>
</dbReference>
<evidence type="ECO:0000256" key="1">
    <source>
        <dbReference type="SAM" id="MobiDB-lite"/>
    </source>
</evidence>
<name>A0AAE0C3A3_9CHLO</name>
<dbReference type="InterPro" id="IPR011990">
    <property type="entry name" value="TPR-like_helical_dom_sf"/>
</dbReference>
<evidence type="ECO:0000313" key="3">
    <source>
        <dbReference type="Proteomes" id="UP001190700"/>
    </source>
</evidence>
<sequence>MGCGSSNASKSKYDPVDDVVSPTEVRDDTATTRRETAASTRQTTQEKRPVTEEIASAEAGAESHARQLNSLSLKLGENVSDSFANVDLPAVISKTNITPKWFFSFYAQLIDGALSGVDDDFTTGMLVEQFIKPRTLREKCRYTACAECAPEAAAQKVECFVAHAWSMPLSQLVGGLQAAVHDNDHPLTEDSPIWLDMLELNPHDSPQISQLMELRQVVSSCEYLLLSLDPSSTVLQRAWPRFAVYEAFSAEIPLYYLRSDVDWACFQEEIYQIDMLQPQAADDPFQSLVANQLVSEWGDSQEDLDSILTTFLLEAAYKHVRKVYEACALENDEKLVAARNCAALMQSVQLLTEAIELRQGALRLAEELYSDSSEKILPDLEGLAELYKCQKDFSEAEQLLLRCKVIKVSTVPACVQTVLNTYGAGGVLRRETL</sequence>
<feature type="compositionally biased region" description="Basic and acidic residues" evidence="1">
    <location>
        <begin position="24"/>
        <end position="36"/>
    </location>
</feature>
<keyword evidence="3" id="KW-1185">Reference proteome</keyword>
<organism evidence="2 3">
    <name type="scientific">Cymbomonas tetramitiformis</name>
    <dbReference type="NCBI Taxonomy" id="36881"/>
    <lineage>
        <taxon>Eukaryota</taxon>
        <taxon>Viridiplantae</taxon>
        <taxon>Chlorophyta</taxon>
        <taxon>Pyramimonadophyceae</taxon>
        <taxon>Pyramimonadales</taxon>
        <taxon>Pyramimonadaceae</taxon>
        <taxon>Cymbomonas</taxon>
    </lineage>
</organism>
<dbReference type="Proteomes" id="UP001190700">
    <property type="component" value="Unassembled WGS sequence"/>
</dbReference>
<dbReference type="AlphaFoldDB" id="A0AAE0C3A3"/>
<evidence type="ECO:0000313" key="2">
    <source>
        <dbReference type="EMBL" id="KAK3247616.1"/>
    </source>
</evidence>